<dbReference type="InterPro" id="IPR036965">
    <property type="entry name" value="Terpene_synth_N_sf"/>
</dbReference>
<feature type="domain" description="Terpene synthase N-terminal" evidence="4">
    <location>
        <begin position="2"/>
        <end position="153"/>
    </location>
</feature>
<dbReference type="PANTHER" id="PTHR31225:SF180">
    <property type="entry name" value="(+)-DELTA-CADINENE SYNTHASE"/>
    <property type="match status" value="1"/>
</dbReference>
<name>A0A1R3J723_COCAP</name>
<dbReference type="Proteomes" id="UP000188268">
    <property type="component" value="Unassembled WGS sequence"/>
</dbReference>
<evidence type="ECO:0000259" key="5">
    <source>
        <dbReference type="Pfam" id="PF03936"/>
    </source>
</evidence>
<dbReference type="InterPro" id="IPR008949">
    <property type="entry name" value="Isoprenoid_synthase_dom_sf"/>
</dbReference>
<protein>
    <recommendedName>
        <fullName evidence="8">(+)-delta-cadinene synthase</fullName>
    </recommendedName>
</protein>
<dbReference type="GO" id="GO:0000287">
    <property type="term" value="F:magnesium ion binding"/>
    <property type="evidence" value="ECO:0007669"/>
    <property type="project" value="InterPro"/>
</dbReference>
<dbReference type="InterPro" id="IPR008930">
    <property type="entry name" value="Terpenoid_cyclase/PrenylTrfase"/>
</dbReference>
<gene>
    <name evidence="6" type="ORF">CCACVL1_07328</name>
</gene>
<keyword evidence="2" id="KW-0460">Magnesium</keyword>
<dbReference type="PANTHER" id="PTHR31225">
    <property type="entry name" value="OS04G0344100 PROTEIN-RELATED"/>
    <property type="match status" value="1"/>
</dbReference>
<dbReference type="InterPro" id="IPR050148">
    <property type="entry name" value="Terpene_synthase-like"/>
</dbReference>
<dbReference type="Gene3D" id="1.50.10.130">
    <property type="entry name" value="Terpene synthase, N-terminal domain"/>
    <property type="match status" value="1"/>
</dbReference>
<organism evidence="6 7">
    <name type="scientific">Corchorus capsularis</name>
    <name type="common">Jute</name>
    <dbReference type="NCBI Taxonomy" id="210143"/>
    <lineage>
        <taxon>Eukaryota</taxon>
        <taxon>Viridiplantae</taxon>
        <taxon>Streptophyta</taxon>
        <taxon>Embryophyta</taxon>
        <taxon>Tracheophyta</taxon>
        <taxon>Spermatophyta</taxon>
        <taxon>Magnoliopsida</taxon>
        <taxon>eudicotyledons</taxon>
        <taxon>Gunneridae</taxon>
        <taxon>Pentapetalae</taxon>
        <taxon>rosids</taxon>
        <taxon>malvids</taxon>
        <taxon>Malvales</taxon>
        <taxon>Malvaceae</taxon>
        <taxon>Grewioideae</taxon>
        <taxon>Apeibeae</taxon>
        <taxon>Corchorus</taxon>
    </lineage>
</organism>
<evidence type="ECO:0000256" key="2">
    <source>
        <dbReference type="ARBA" id="ARBA00022842"/>
    </source>
</evidence>
<dbReference type="Gramene" id="OMO90643">
    <property type="protein sequence ID" value="OMO90643"/>
    <property type="gene ID" value="CCACVL1_07328"/>
</dbReference>
<evidence type="ECO:0000256" key="1">
    <source>
        <dbReference type="ARBA" id="ARBA00022723"/>
    </source>
</evidence>
<keyword evidence="7" id="KW-1185">Reference proteome</keyword>
<dbReference type="SUPFAM" id="SSF48239">
    <property type="entry name" value="Terpenoid cyclases/Protein prenyltransferases"/>
    <property type="match status" value="1"/>
</dbReference>
<dbReference type="InterPro" id="IPR001906">
    <property type="entry name" value="Terpene_synth_N"/>
</dbReference>
<accession>A0A1R3J723</accession>
<dbReference type="FunFam" id="1.50.10.130:FF:000001">
    <property type="entry name" value="Isoprene synthase, chloroplastic"/>
    <property type="match status" value="1"/>
</dbReference>
<dbReference type="Pfam" id="PF03936">
    <property type="entry name" value="Terpene_synth_C"/>
    <property type="match status" value="1"/>
</dbReference>
<dbReference type="InterPro" id="IPR005630">
    <property type="entry name" value="Terpene_synthase_metal-bd"/>
</dbReference>
<evidence type="ECO:0000313" key="6">
    <source>
        <dbReference type="EMBL" id="OMO90643.1"/>
    </source>
</evidence>
<evidence type="ECO:0000259" key="4">
    <source>
        <dbReference type="Pfam" id="PF01397"/>
    </source>
</evidence>
<dbReference type="GO" id="GO:0016102">
    <property type="term" value="P:diterpenoid biosynthetic process"/>
    <property type="evidence" value="ECO:0007669"/>
    <property type="project" value="InterPro"/>
</dbReference>
<dbReference type="OMA" id="FDVICKE"/>
<comment type="caution">
    <text evidence="6">The sequence shown here is derived from an EMBL/GenBank/DDBJ whole genome shotgun (WGS) entry which is preliminary data.</text>
</comment>
<keyword evidence="3" id="KW-0456">Lyase</keyword>
<proteinExistence type="predicted"/>
<evidence type="ECO:0000256" key="3">
    <source>
        <dbReference type="ARBA" id="ARBA00023239"/>
    </source>
</evidence>
<dbReference type="GO" id="GO:0010333">
    <property type="term" value="F:terpene synthase activity"/>
    <property type="evidence" value="ECO:0007669"/>
    <property type="project" value="InterPro"/>
</dbReference>
<reference evidence="6 7" key="1">
    <citation type="submission" date="2013-09" db="EMBL/GenBank/DDBJ databases">
        <title>Corchorus capsularis genome sequencing.</title>
        <authorList>
            <person name="Alam M."/>
            <person name="Haque M.S."/>
            <person name="Islam M.S."/>
            <person name="Emdad E.M."/>
            <person name="Islam M.M."/>
            <person name="Ahmed B."/>
            <person name="Halim A."/>
            <person name="Hossen Q.M.M."/>
            <person name="Hossain M.Z."/>
            <person name="Ahmed R."/>
            <person name="Khan M.M."/>
            <person name="Islam R."/>
            <person name="Rashid M.M."/>
            <person name="Khan S.A."/>
            <person name="Rahman M.S."/>
            <person name="Alam M."/>
        </authorList>
    </citation>
    <scope>NUCLEOTIDE SEQUENCE [LARGE SCALE GENOMIC DNA]</scope>
    <source>
        <strain evidence="7">cv. CVL-1</strain>
        <tissue evidence="6">Whole seedling</tissue>
    </source>
</reference>
<dbReference type="CDD" id="cd00684">
    <property type="entry name" value="Terpene_cyclase_plant_C1"/>
    <property type="match status" value="1"/>
</dbReference>
<evidence type="ECO:0000313" key="7">
    <source>
        <dbReference type="Proteomes" id="UP000188268"/>
    </source>
</evidence>
<dbReference type="SUPFAM" id="SSF48576">
    <property type="entry name" value="Terpenoid synthases"/>
    <property type="match status" value="1"/>
</dbReference>
<feature type="domain" description="Terpene synthase metal-binding" evidence="5">
    <location>
        <begin position="210"/>
        <end position="367"/>
    </location>
</feature>
<dbReference type="Pfam" id="PF01397">
    <property type="entry name" value="Terpene_synth"/>
    <property type="match status" value="1"/>
</dbReference>
<dbReference type="OrthoDB" id="1877784at2759"/>
<dbReference type="AlphaFoldDB" id="A0A1R3J723"/>
<dbReference type="InterPro" id="IPR044814">
    <property type="entry name" value="Terpene_cyclase_plant_C1"/>
</dbReference>
<dbReference type="STRING" id="210143.A0A1R3J723"/>
<sequence length="467" mass="55083">MVKDMLVVSASDPIEKLHLIFSLYRLGISYHFENEIEDYLNHLFISLPNQLIDDKDYDLQTISIVFQVFRFHGYKMLSDVFSKFQDGDGKFKKELIDDVKGIISLYEATHFRMTGEVILDEALTFTTKKLEEIIENQSSDVPPHVRKRIANALFRPYHHSMQRIEARQFISFYKKDESKNDVLLKFAKYDFNRVQLLHQQELSILSSWYKESNMKSKLPYARHRIVEALFYVVGVYFEPRYARARNILCKLTTLIGFLDDTYEAYGLFEELQHLTDAIQRFEIVPMDELPADLKPMFETLLNVHDEVEDQVREEGRSYSVCYTKDEVKKYSTAEQLEARWRHEKYVPTFDEYLENGMYSGCSRMAFAQIMDEDGRGFSTGWTCYMKQHNVSRNETIEAFREKIAGAWKCINEEYCMKPTTVPRAILRAALNYQRMLDFAYRDNDEYTKPELSFKSIIPKVILHPISL</sequence>
<evidence type="ECO:0008006" key="8">
    <source>
        <dbReference type="Google" id="ProtNLM"/>
    </source>
</evidence>
<dbReference type="EMBL" id="AWWV01008432">
    <property type="protein sequence ID" value="OMO90643.1"/>
    <property type="molecule type" value="Genomic_DNA"/>
</dbReference>
<dbReference type="Gene3D" id="1.10.600.10">
    <property type="entry name" value="Farnesyl Diphosphate Synthase"/>
    <property type="match status" value="2"/>
</dbReference>
<keyword evidence="1" id="KW-0479">Metal-binding</keyword>